<dbReference type="PANTHER" id="PTHR11700">
    <property type="entry name" value="30S RIBOSOMAL PROTEIN S10 FAMILY MEMBER"/>
    <property type="match status" value="1"/>
</dbReference>
<dbReference type="InterPro" id="IPR036838">
    <property type="entry name" value="Ribosomal_uS10_dom_sf"/>
</dbReference>
<dbReference type="Proteomes" id="UP000594263">
    <property type="component" value="Unplaced"/>
</dbReference>
<dbReference type="Gene3D" id="3.30.70.600">
    <property type="entry name" value="Ribosomal protein S10 domain"/>
    <property type="match status" value="1"/>
</dbReference>
<name>A0A7N0VJC9_KALFE</name>
<dbReference type="GO" id="GO:0006412">
    <property type="term" value="P:translation"/>
    <property type="evidence" value="ECO:0007669"/>
    <property type="project" value="InterPro"/>
</dbReference>
<dbReference type="Gramene" id="Kaladp0902s0012.1.v1.1">
    <property type="protein sequence ID" value="Kaladp0902s0012.1.v1.1.CDS.1"/>
    <property type="gene ID" value="Kaladp0902s0012.v1.1"/>
</dbReference>
<proteinExistence type="predicted"/>
<protein>
    <submittedName>
        <fullName evidence="1">Uncharacterized protein</fullName>
    </submittedName>
</protein>
<evidence type="ECO:0000313" key="2">
    <source>
        <dbReference type="Proteomes" id="UP000594263"/>
    </source>
</evidence>
<dbReference type="AlphaFoldDB" id="A0A7N0VJC9"/>
<accession>A0A7N0VJC9</accession>
<dbReference type="GO" id="GO:0003735">
    <property type="term" value="F:structural constituent of ribosome"/>
    <property type="evidence" value="ECO:0007669"/>
    <property type="project" value="InterPro"/>
</dbReference>
<keyword evidence="2" id="KW-1185">Reference proteome</keyword>
<sequence length="112" mass="12490">MTAYQAMKSGKIGVEESREVIHKIGITLSFKNVKNLEEACADLVCGEKDKNLKVKCPVRIPTKILPIAIQNPFMEKEPTHGIGRAMHPQAKRVMDLFSSLEVIKQITSITVE</sequence>
<dbReference type="EnsemblPlants" id="Kaladp0902s0012.1.v1.1">
    <property type="protein sequence ID" value="Kaladp0902s0012.1.v1.1.CDS.1"/>
    <property type="gene ID" value="Kaladp0902s0012.v1.1"/>
</dbReference>
<reference evidence="1" key="1">
    <citation type="submission" date="2021-01" db="UniProtKB">
        <authorList>
            <consortium name="EnsemblPlants"/>
        </authorList>
    </citation>
    <scope>IDENTIFICATION</scope>
</reference>
<evidence type="ECO:0000313" key="1">
    <source>
        <dbReference type="EnsemblPlants" id="Kaladp0902s0012.1.v1.1.CDS.1"/>
    </source>
</evidence>
<dbReference type="InterPro" id="IPR001848">
    <property type="entry name" value="Ribosomal_uS10"/>
</dbReference>
<dbReference type="GO" id="GO:0005840">
    <property type="term" value="C:ribosome"/>
    <property type="evidence" value="ECO:0007669"/>
    <property type="project" value="InterPro"/>
</dbReference>
<organism evidence="1 2">
    <name type="scientific">Kalanchoe fedtschenkoi</name>
    <name type="common">Lavender scallops</name>
    <name type="synonym">South American air plant</name>
    <dbReference type="NCBI Taxonomy" id="63787"/>
    <lineage>
        <taxon>Eukaryota</taxon>
        <taxon>Viridiplantae</taxon>
        <taxon>Streptophyta</taxon>
        <taxon>Embryophyta</taxon>
        <taxon>Tracheophyta</taxon>
        <taxon>Spermatophyta</taxon>
        <taxon>Magnoliopsida</taxon>
        <taxon>eudicotyledons</taxon>
        <taxon>Gunneridae</taxon>
        <taxon>Pentapetalae</taxon>
        <taxon>Saxifragales</taxon>
        <taxon>Crassulaceae</taxon>
        <taxon>Kalanchoe</taxon>
    </lineage>
</organism>
<dbReference type="SUPFAM" id="SSF54999">
    <property type="entry name" value="Ribosomal protein S10"/>
    <property type="match status" value="1"/>
</dbReference>